<dbReference type="FunFam" id="1.10.10.10:FF:000001">
    <property type="entry name" value="LysR family transcriptional regulator"/>
    <property type="match status" value="1"/>
</dbReference>
<dbReference type="GO" id="GO:0003700">
    <property type="term" value="F:DNA-binding transcription factor activity"/>
    <property type="evidence" value="ECO:0007669"/>
    <property type="project" value="InterPro"/>
</dbReference>
<dbReference type="InterPro" id="IPR005119">
    <property type="entry name" value="LysR_subst-bd"/>
</dbReference>
<sequence>MRPKMNVQQLRYFVAASDFGSFRKAGAALGVQESTISRRIRDLEDDLGSALFRRHSGGVCLTIAGQRLLSRARKVLRYVSEGAEIVGAVGRVKDGHLRVGIYTSLASGFLLELLKSFGEQHGGVQLEIADGNPAEHVAAIRQFRLDIAFLTGTHDWPECETAHLWNERVFVVLPQGHTLAQKDEVIWSEIAHENFIVSDAPPGQEIHDYLVKRVGDLGRHPEIQTQFVGRDNLMPLVALGRGLTVTSEATTAAHVPGICYRPLVGEILPFSAVWSPKNDNPALRRFVSMAKSQARRRV</sequence>
<dbReference type="PANTHER" id="PTHR30346:SF0">
    <property type="entry name" value="HCA OPERON TRANSCRIPTIONAL ACTIVATOR HCAR"/>
    <property type="match status" value="1"/>
</dbReference>
<dbReference type="Gene3D" id="1.10.10.10">
    <property type="entry name" value="Winged helix-like DNA-binding domain superfamily/Winged helix DNA-binding domain"/>
    <property type="match status" value="1"/>
</dbReference>
<dbReference type="Proteomes" id="UP000016568">
    <property type="component" value="Unassembled WGS sequence"/>
</dbReference>
<keyword evidence="3" id="KW-0238">DNA-binding</keyword>
<name>U2YNX6_9SPHN</name>
<dbReference type="eggNOG" id="COG0583">
    <property type="taxonomic scope" value="Bacteria"/>
</dbReference>
<evidence type="ECO:0000256" key="4">
    <source>
        <dbReference type="ARBA" id="ARBA00023163"/>
    </source>
</evidence>
<proteinExistence type="inferred from homology"/>
<dbReference type="InterPro" id="IPR036388">
    <property type="entry name" value="WH-like_DNA-bd_sf"/>
</dbReference>
<keyword evidence="2" id="KW-0805">Transcription regulation</keyword>
<dbReference type="PROSITE" id="PS50931">
    <property type="entry name" value="HTH_LYSR"/>
    <property type="match status" value="1"/>
</dbReference>
<dbReference type="SUPFAM" id="SSF53850">
    <property type="entry name" value="Periplasmic binding protein-like II"/>
    <property type="match status" value="1"/>
</dbReference>
<feature type="domain" description="HTH lysR-type" evidence="5">
    <location>
        <begin position="5"/>
        <end position="62"/>
    </location>
</feature>
<dbReference type="SUPFAM" id="SSF46785">
    <property type="entry name" value="Winged helix' DNA-binding domain"/>
    <property type="match status" value="1"/>
</dbReference>
<dbReference type="GO" id="GO:0003677">
    <property type="term" value="F:DNA binding"/>
    <property type="evidence" value="ECO:0007669"/>
    <property type="project" value="UniProtKB-KW"/>
</dbReference>
<evidence type="ECO:0000256" key="2">
    <source>
        <dbReference type="ARBA" id="ARBA00023015"/>
    </source>
</evidence>
<dbReference type="CDD" id="cd08414">
    <property type="entry name" value="PBP2_LTTR_aromatics_like"/>
    <property type="match status" value="1"/>
</dbReference>
<accession>U2YNX6</accession>
<gene>
    <name evidence="6" type="ORF">NT2_10_00350</name>
</gene>
<dbReference type="Pfam" id="PF03466">
    <property type="entry name" value="LysR_substrate"/>
    <property type="match status" value="1"/>
</dbReference>
<dbReference type="InterPro" id="IPR036390">
    <property type="entry name" value="WH_DNA-bd_sf"/>
</dbReference>
<organism evidence="6 7">
    <name type="scientific">Caenibius tardaugens NBRC 16725</name>
    <dbReference type="NCBI Taxonomy" id="1219035"/>
    <lineage>
        <taxon>Bacteria</taxon>
        <taxon>Pseudomonadati</taxon>
        <taxon>Pseudomonadota</taxon>
        <taxon>Alphaproteobacteria</taxon>
        <taxon>Sphingomonadales</taxon>
        <taxon>Erythrobacteraceae</taxon>
        <taxon>Caenibius</taxon>
    </lineage>
</organism>
<evidence type="ECO:0000313" key="7">
    <source>
        <dbReference type="Proteomes" id="UP000016568"/>
    </source>
</evidence>
<dbReference type="InterPro" id="IPR000847">
    <property type="entry name" value="LysR_HTH_N"/>
</dbReference>
<dbReference type="AlphaFoldDB" id="U2YNX6"/>
<comment type="similarity">
    <text evidence="1">Belongs to the LysR transcriptional regulatory family.</text>
</comment>
<comment type="caution">
    <text evidence="6">The sequence shown here is derived from an EMBL/GenBank/DDBJ whole genome shotgun (WGS) entry which is preliminary data.</text>
</comment>
<reference evidence="6 7" key="1">
    <citation type="submission" date="2013-09" db="EMBL/GenBank/DDBJ databases">
        <title>Whole genome shotgun sequence of Novosphingobium tardaugens NBRC 16725.</title>
        <authorList>
            <person name="Isaki S."/>
            <person name="Hosoyama A."/>
            <person name="Tsuchikane K."/>
            <person name="Katsumata H."/>
            <person name="Ando Y."/>
            <person name="Yamazaki S."/>
            <person name="Fujita N."/>
        </authorList>
    </citation>
    <scope>NUCLEOTIDE SEQUENCE [LARGE SCALE GENOMIC DNA]</scope>
    <source>
        <strain evidence="6 7">NBRC 16725</strain>
    </source>
</reference>
<evidence type="ECO:0000256" key="1">
    <source>
        <dbReference type="ARBA" id="ARBA00009437"/>
    </source>
</evidence>
<dbReference type="EMBL" id="BASZ01000010">
    <property type="protein sequence ID" value="GAD50590.1"/>
    <property type="molecule type" value="Genomic_DNA"/>
</dbReference>
<protein>
    <submittedName>
        <fullName evidence="6">Putative LysR family transcriptional regulator</fullName>
    </submittedName>
</protein>
<keyword evidence="7" id="KW-1185">Reference proteome</keyword>
<dbReference type="Gene3D" id="3.40.190.10">
    <property type="entry name" value="Periplasmic binding protein-like II"/>
    <property type="match status" value="2"/>
</dbReference>
<evidence type="ECO:0000256" key="3">
    <source>
        <dbReference type="ARBA" id="ARBA00023125"/>
    </source>
</evidence>
<evidence type="ECO:0000259" key="5">
    <source>
        <dbReference type="PROSITE" id="PS50931"/>
    </source>
</evidence>
<keyword evidence="4" id="KW-0804">Transcription</keyword>
<dbReference type="GO" id="GO:0032993">
    <property type="term" value="C:protein-DNA complex"/>
    <property type="evidence" value="ECO:0007669"/>
    <property type="project" value="TreeGrafter"/>
</dbReference>
<dbReference type="PANTHER" id="PTHR30346">
    <property type="entry name" value="TRANSCRIPTIONAL DUAL REGULATOR HCAR-RELATED"/>
    <property type="match status" value="1"/>
</dbReference>
<evidence type="ECO:0000313" key="6">
    <source>
        <dbReference type="EMBL" id="GAD50590.1"/>
    </source>
</evidence>
<dbReference type="Pfam" id="PF00126">
    <property type="entry name" value="HTH_1"/>
    <property type="match status" value="1"/>
</dbReference>